<evidence type="ECO:0000256" key="1">
    <source>
        <dbReference type="SAM" id="Phobius"/>
    </source>
</evidence>
<evidence type="ECO:0000313" key="2">
    <source>
        <dbReference type="EMBL" id="BDC98157.1"/>
    </source>
</evidence>
<evidence type="ECO:0000313" key="3">
    <source>
        <dbReference type="Proteomes" id="UP001354989"/>
    </source>
</evidence>
<protein>
    <recommendedName>
        <fullName evidence="4">YgjV family protein</fullName>
    </recommendedName>
</protein>
<accession>A0ABM7VBQ6</accession>
<proteinExistence type="predicted"/>
<feature type="transmembrane region" description="Helical" evidence="1">
    <location>
        <begin position="7"/>
        <end position="25"/>
    </location>
</feature>
<gene>
    <name evidence="2" type="ORF">PEPS_04380</name>
</gene>
<evidence type="ECO:0008006" key="4">
    <source>
        <dbReference type="Google" id="ProtNLM"/>
    </source>
</evidence>
<keyword evidence="1" id="KW-0472">Membrane</keyword>
<reference evidence="2 3" key="1">
    <citation type="submission" date="2021-12" db="EMBL/GenBank/DDBJ databases">
        <title>Genome sequencing of bacteria with rrn-lacking chromosome and rrn-plasmid.</title>
        <authorList>
            <person name="Anda M."/>
            <person name="Iwasaki W."/>
        </authorList>
    </citation>
    <scope>NUCLEOTIDE SEQUENCE [LARGE SCALE GENOMIC DNA]</scope>
    <source>
        <strain evidence="2 3">NBRC 101262</strain>
    </source>
</reference>
<keyword evidence="1" id="KW-0812">Transmembrane</keyword>
<organism evidence="2 3">
    <name type="scientific">Persicobacter psychrovividus</name>
    <dbReference type="NCBI Taxonomy" id="387638"/>
    <lineage>
        <taxon>Bacteria</taxon>
        <taxon>Pseudomonadati</taxon>
        <taxon>Bacteroidota</taxon>
        <taxon>Cytophagia</taxon>
        <taxon>Cytophagales</taxon>
        <taxon>Persicobacteraceae</taxon>
        <taxon>Persicobacter</taxon>
    </lineage>
</organism>
<dbReference type="EMBL" id="AP025292">
    <property type="protein sequence ID" value="BDC98157.1"/>
    <property type="molecule type" value="Genomic_DNA"/>
</dbReference>
<dbReference type="Proteomes" id="UP001354989">
    <property type="component" value="Chromosome"/>
</dbReference>
<feature type="transmembrane region" description="Helical" evidence="1">
    <location>
        <begin position="31"/>
        <end position="64"/>
    </location>
</feature>
<keyword evidence="1" id="KW-1133">Transmembrane helix</keyword>
<keyword evidence="3" id="KW-1185">Reference proteome</keyword>
<name>A0ABM7VBQ6_9BACT</name>
<sequence length="81" mass="9347">MSNWVEVMGYFAMGLAAFSFTFRNLVSLRKVNIFAAVIFIIYGILIHAWPIVGLNMFILCLNAYELYRYFHKEKISSIATS</sequence>
<dbReference type="RefSeq" id="WP_338397522.1">
    <property type="nucleotide sequence ID" value="NZ_AP025292.1"/>
</dbReference>